<organism evidence="2 3">
    <name type="scientific">Ureibacillus chungkukjangi</name>
    <dbReference type="NCBI Taxonomy" id="1202712"/>
    <lineage>
        <taxon>Bacteria</taxon>
        <taxon>Bacillati</taxon>
        <taxon>Bacillota</taxon>
        <taxon>Bacilli</taxon>
        <taxon>Bacillales</taxon>
        <taxon>Caryophanaceae</taxon>
        <taxon>Ureibacillus</taxon>
    </lineage>
</organism>
<keyword evidence="3" id="KW-1185">Reference proteome</keyword>
<reference evidence="2 3" key="1">
    <citation type="submission" date="2018-06" db="EMBL/GenBank/DDBJ databases">
        <title>Genomic Encyclopedia of Archaeal and Bacterial Type Strains, Phase II (KMG-II): from individual species to whole genera.</title>
        <authorList>
            <person name="Goeker M."/>
        </authorList>
    </citation>
    <scope>NUCLEOTIDE SEQUENCE [LARGE SCALE GENOMIC DNA]</scope>
    <source>
        <strain evidence="2 3">KACC 16626</strain>
    </source>
</reference>
<feature type="compositionally biased region" description="Basic and acidic residues" evidence="1">
    <location>
        <begin position="1"/>
        <end position="25"/>
    </location>
</feature>
<proteinExistence type="predicted"/>
<sequence>MVKNSRPDSKRKIKEQPKIPDEQRRNKGSSTARHKN</sequence>
<dbReference type="EMBL" id="QJTJ01000041">
    <property type="protein sequence ID" value="PYF02479.1"/>
    <property type="molecule type" value="Genomic_DNA"/>
</dbReference>
<dbReference type="Proteomes" id="UP000247416">
    <property type="component" value="Unassembled WGS sequence"/>
</dbReference>
<accession>A0A318TS70</accession>
<evidence type="ECO:0000313" key="2">
    <source>
        <dbReference type="EMBL" id="PYF02479.1"/>
    </source>
</evidence>
<evidence type="ECO:0000256" key="1">
    <source>
        <dbReference type="SAM" id="MobiDB-lite"/>
    </source>
</evidence>
<evidence type="ECO:0000313" key="3">
    <source>
        <dbReference type="Proteomes" id="UP000247416"/>
    </source>
</evidence>
<protein>
    <submittedName>
        <fullName evidence="2">Uncharacterized protein</fullName>
    </submittedName>
</protein>
<comment type="caution">
    <text evidence="2">The sequence shown here is derived from an EMBL/GenBank/DDBJ whole genome shotgun (WGS) entry which is preliminary data.</text>
</comment>
<dbReference type="AlphaFoldDB" id="A0A318TS70"/>
<feature type="region of interest" description="Disordered" evidence="1">
    <location>
        <begin position="1"/>
        <end position="36"/>
    </location>
</feature>
<gene>
    <name evidence="2" type="ORF">BJ095_14113</name>
</gene>
<name>A0A318TS70_9BACL</name>